<comment type="similarity">
    <text evidence="1">Belongs to the LysR transcriptional regulatory family.</text>
</comment>
<name>A0AA51X6A6_9GAMM</name>
<protein>
    <submittedName>
        <fullName evidence="6">LysR substrate-binding domain-containing protein</fullName>
    </submittedName>
</protein>
<feature type="domain" description="HTH lysR-type" evidence="5">
    <location>
        <begin position="4"/>
        <end position="61"/>
    </location>
</feature>
<dbReference type="InterPro" id="IPR005119">
    <property type="entry name" value="LysR_subst-bd"/>
</dbReference>
<keyword evidence="4" id="KW-0804">Transcription</keyword>
<evidence type="ECO:0000259" key="5">
    <source>
        <dbReference type="PROSITE" id="PS50931"/>
    </source>
</evidence>
<dbReference type="SUPFAM" id="SSF53850">
    <property type="entry name" value="Periplasmic binding protein-like II"/>
    <property type="match status" value="1"/>
</dbReference>
<dbReference type="PANTHER" id="PTHR30346:SF10">
    <property type="entry name" value="TRANSCRIPTIONAL REGULATOR OF OXIDATIVE STRESS OXYR"/>
    <property type="match status" value="1"/>
</dbReference>
<dbReference type="PRINTS" id="PR00039">
    <property type="entry name" value="HTHLYSR"/>
</dbReference>
<organism evidence="6 7">
    <name type="scientific">Pleionea litopenaei</name>
    <dbReference type="NCBI Taxonomy" id="3070815"/>
    <lineage>
        <taxon>Bacteria</taxon>
        <taxon>Pseudomonadati</taxon>
        <taxon>Pseudomonadota</taxon>
        <taxon>Gammaproteobacteria</taxon>
        <taxon>Oceanospirillales</taxon>
        <taxon>Pleioneaceae</taxon>
        <taxon>Pleionea</taxon>
    </lineage>
</organism>
<keyword evidence="3" id="KW-0238">DNA-binding</keyword>
<accession>A0AA51X6A6</accession>
<dbReference type="PROSITE" id="PS50931">
    <property type="entry name" value="HTH_LYSR"/>
    <property type="match status" value="1"/>
</dbReference>
<dbReference type="EMBL" id="CP133548">
    <property type="protein sequence ID" value="WMS86649.1"/>
    <property type="molecule type" value="Genomic_DNA"/>
</dbReference>
<evidence type="ECO:0000256" key="1">
    <source>
        <dbReference type="ARBA" id="ARBA00009437"/>
    </source>
</evidence>
<dbReference type="FunFam" id="1.10.10.10:FF:000001">
    <property type="entry name" value="LysR family transcriptional regulator"/>
    <property type="match status" value="1"/>
</dbReference>
<dbReference type="SUPFAM" id="SSF46785">
    <property type="entry name" value="Winged helix' DNA-binding domain"/>
    <property type="match status" value="1"/>
</dbReference>
<dbReference type="KEGG" id="plei:Q9312_15615"/>
<reference evidence="6 7" key="1">
    <citation type="submission" date="2023-08" db="EMBL/GenBank/DDBJ databases">
        <title>Pleionea litopenaei sp. nov., isolated from stomach of juvenile Litopenaeus vannamei.</title>
        <authorList>
            <person name="Rho A.M."/>
            <person name="Hwang C.Y."/>
        </authorList>
    </citation>
    <scope>NUCLEOTIDE SEQUENCE [LARGE SCALE GENOMIC DNA]</scope>
    <source>
        <strain evidence="6 7">HL-JVS1</strain>
    </source>
</reference>
<dbReference type="InterPro" id="IPR000847">
    <property type="entry name" value="LysR_HTH_N"/>
</dbReference>
<evidence type="ECO:0000256" key="4">
    <source>
        <dbReference type="ARBA" id="ARBA00023163"/>
    </source>
</evidence>
<gene>
    <name evidence="6" type="ORF">Q9312_15615</name>
</gene>
<dbReference type="RefSeq" id="WP_309201794.1">
    <property type="nucleotide sequence ID" value="NZ_CP133548.1"/>
</dbReference>
<evidence type="ECO:0000313" key="6">
    <source>
        <dbReference type="EMBL" id="WMS86649.1"/>
    </source>
</evidence>
<dbReference type="Gene3D" id="1.10.10.10">
    <property type="entry name" value="Winged helix-like DNA-binding domain superfamily/Winged helix DNA-binding domain"/>
    <property type="match status" value="1"/>
</dbReference>
<dbReference type="InterPro" id="IPR036388">
    <property type="entry name" value="WH-like_DNA-bd_sf"/>
</dbReference>
<sequence>MNLPSIKQLQYLLAVYKEQNFNRAAESCHISQSTLSVAINNLEELVGQQLIERDNRKLMFTAMGELVVEQARMIIDQSQNMMKLIAADGDVMAGEVRLGCIPTIAPFLLPKLAKRSRQEYPLLRLRLVEDTTAQLLAQLERGEIDVAILALPIDTGSFHVMTVGHDHFKLVAHKSRQSDLKKLTDFEDVPDGSLMLLEKEHCLRGHALEACRLSKTEKIHPFEATSLTTLVTMLEDGEGISFLPDMAIEAGLLRNTNLIALDMPFENAERQIGFIWRKTSFRAQCYRNIGLLAESLLKRSK</sequence>
<dbReference type="Pfam" id="PF00126">
    <property type="entry name" value="HTH_1"/>
    <property type="match status" value="1"/>
</dbReference>
<dbReference type="GO" id="GO:0032993">
    <property type="term" value="C:protein-DNA complex"/>
    <property type="evidence" value="ECO:0007669"/>
    <property type="project" value="TreeGrafter"/>
</dbReference>
<dbReference type="GO" id="GO:0003677">
    <property type="term" value="F:DNA binding"/>
    <property type="evidence" value="ECO:0007669"/>
    <property type="project" value="UniProtKB-KW"/>
</dbReference>
<keyword evidence="7" id="KW-1185">Reference proteome</keyword>
<evidence type="ECO:0000313" key="7">
    <source>
        <dbReference type="Proteomes" id="UP001239782"/>
    </source>
</evidence>
<dbReference type="Proteomes" id="UP001239782">
    <property type="component" value="Chromosome"/>
</dbReference>
<dbReference type="Gene3D" id="3.40.190.10">
    <property type="entry name" value="Periplasmic binding protein-like II"/>
    <property type="match status" value="2"/>
</dbReference>
<proteinExistence type="inferred from homology"/>
<dbReference type="Pfam" id="PF03466">
    <property type="entry name" value="LysR_substrate"/>
    <property type="match status" value="1"/>
</dbReference>
<evidence type="ECO:0000256" key="3">
    <source>
        <dbReference type="ARBA" id="ARBA00023125"/>
    </source>
</evidence>
<evidence type="ECO:0000256" key="2">
    <source>
        <dbReference type="ARBA" id="ARBA00023015"/>
    </source>
</evidence>
<dbReference type="CDD" id="cd08411">
    <property type="entry name" value="PBP2_OxyR"/>
    <property type="match status" value="1"/>
</dbReference>
<keyword evidence="2" id="KW-0805">Transcription regulation</keyword>
<dbReference type="PANTHER" id="PTHR30346">
    <property type="entry name" value="TRANSCRIPTIONAL DUAL REGULATOR HCAR-RELATED"/>
    <property type="match status" value="1"/>
</dbReference>
<dbReference type="GO" id="GO:0003700">
    <property type="term" value="F:DNA-binding transcription factor activity"/>
    <property type="evidence" value="ECO:0007669"/>
    <property type="project" value="InterPro"/>
</dbReference>
<dbReference type="AlphaFoldDB" id="A0AA51X6A6"/>
<dbReference type="InterPro" id="IPR036390">
    <property type="entry name" value="WH_DNA-bd_sf"/>
</dbReference>